<dbReference type="AlphaFoldDB" id="A0A834YRF8"/>
<dbReference type="Proteomes" id="UP000655225">
    <property type="component" value="Unassembled WGS sequence"/>
</dbReference>
<evidence type="ECO:0000313" key="2">
    <source>
        <dbReference type="Proteomes" id="UP000655225"/>
    </source>
</evidence>
<name>A0A834YRF8_TETSI</name>
<evidence type="ECO:0000313" key="1">
    <source>
        <dbReference type="EMBL" id="KAF8394094.1"/>
    </source>
</evidence>
<comment type="caution">
    <text evidence="1">The sequence shown here is derived from an EMBL/GenBank/DDBJ whole genome shotgun (WGS) entry which is preliminary data.</text>
</comment>
<dbReference type="OrthoDB" id="1738818at2759"/>
<keyword evidence="2" id="KW-1185">Reference proteome</keyword>
<reference evidence="1 2" key="1">
    <citation type="submission" date="2020-04" db="EMBL/GenBank/DDBJ databases">
        <title>Plant Genome Project.</title>
        <authorList>
            <person name="Zhang R.-G."/>
        </authorList>
    </citation>
    <scope>NUCLEOTIDE SEQUENCE [LARGE SCALE GENOMIC DNA]</scope>
    <source>
        <strain evidence="1">YNK0</strain>
        <tissue evidence="1">Leaf</tissue>
    </source>
</reference>
<sequence>MFVNNFPFSFTNSQGQLHTVVLVLSNCKLWFYASSRITFLGGHLLLLNASICSAVTEDVNHAIELKNGAIIGGRRIGVKHAMHRLPLEQCRLKANEVVHADDTKTKDAKEDLCCRVVKHELTSNSKETGEPKETRKAMILPSNAMTLPSYLAAKGNFLEKQRVARTVVFGGLFNADMAEEVFHCAREIGTICSVTYPLPKEELDFHG</sequence>
<organism evidence="1 2">
    <name type="scientific">Tetracentron sinense</name>
    <name type="common">Spur-leaf</name>
    <dbReference type="NCBI Taxonomy" id="13715"/>
    <lineage>
        <taxon>Eukaryota</taxon>
        <taxon>Viridiplantae</taxon>
        <taxon>Streptophyta</taxon>
        <taxon>Embryophyta</taxon>
        <taxon>Tracheophyta</taxon>
        <taxon>Spermatophyta</taxon>
        <taxon>Magnoliopsida</taxon>
        <taxon>Trochodendrales</taxon>
        <taxon>Trochodendraceae</taxon>
        <taxon>Tetracentron</taxon>
    </lineage>
</organism>
<accession>A0A834YRF8</accession>
<protein>
    <submittedName>
        <fullName evidence="1">Uncharacterized protein</fullName>
    </submittedName>
</protein>
<gene>
    <name evidence="1" type="ORF">HHK36_020299</name>
</gene>
<proteinExistence type="predicted"/>
<dbReference type="EMBL" id="JABCRI010000014">
    <property type="protein sequence ID" value="KAF8394094.1"/>
    <property type="molecule type" value="Genomic_DNA"/>
</dbReference>